<evidence type="ECO:0000313" key="7">
    <source>
        <dbReference type="Proteomes" id="UP000006727"/>
    </source>
</evidence>
<dbReference type="EnsemblPlants" id="Pp3c16_17020V3.2">
    <property type="protein sequence ID" value="PAC:32984630.CDS.1"/>
    <property type="gene ID" value="Pp3c16_17020"/>
</dbReference>
<dbReference type="InterPro" id="IPR053209">
    <property type="entry name" value="Gramillin-biosynth_MTr"/>
</dbReference>
<dbReference type="OrthoDB" id="1028014at2759"/>
<dbReference type="Pfam" id="PF07719">
    <property type="entry name" value="TPR_2"/>
    <property type="match status" value="1"/>
</dbReference>
<feature type="domain" description="SET" evidence="5">
    <location>
        <begin position="408"/>
        <end position="598"/>
    </location>
</feature>
<dbReference type="Gramene" id="Pp3c16_17020V3.2">
    <property type="protein sequence ID" value="PAC:32984630.CDS.1"/>
    <property type="gene ID" value="Pp3c16_17020"/>
</dbReference>
<reference evidence="6 7" key="1">
    <citation type="journal article" date="2008" name="Science">
        <title>The Physcomitrella genome reveals evolutionary insights into the conquest of land by plants.</title>
        <authorList>
            <person name="Rensing S."/>
            <person name="Lang D."/>
            <person name="Zimmer A."/>
            <person name="Terry A."/>
            <person name="Salamov A."/>
            <person name="Shapiro H."/>
            <person name="Nishiyama T."/>
            <person name="Perroud P.-F."/>
            <person name="Lindquist E."/>
            <person name="Kamisugi Y."/>
            <person name="Tanahashi T."/>
            <person name="Sakakibara K."/>
            <person name="Fujita T."/>
            <person name="Oishi K."/>
            <person name="Shin-I T."/>
            <person name="Kuroki Y."/>
            <person name="Toyoda A."/>
            <person name="Suzuki Y."/>
            <person name="Hashimoto A."/>
            <person name="Yamaguchi K."/>
            <person name="Sugano A."/>
            <person name="Kohara Y."/>
            <person name="Fujiyama A."/>
            <person name="Anterola A."/>
            <person name="Aoki S."/>
            <person name="Ashton N."/>
            <person name="Barbazuk W.B."/>
            <person name="Barker E."/>
            <person name="Bennetzen J."/>
            <person name="Bezanilla M."/>
            <person name="Blankenship R."/>
            <person name="Cho S.H."/>
            <person name="Dutcher S."/>
            <person name="Estelle M."/>
            <person name="Fawcett J.A."/>
            <person name="Gundlach H."/>
            <person name="Hanada K."/>
            <person name="Heyl A."/>
            <person name="Hicks K.A."/>
            <person name="Hugh J."/>
            <person name="Lohr M."/>
            <person name="Mayer K."/>
            <person name="Melkozernov A."/>
            <person name="Murata T."/>
            <person name="Nelson D."/>
            <person name="Pils B."/>
            <person name="Prigge M."/>
            <person name="Reiss B."/>
            <person name="Renner T."/>
            <person name="Rombauts S."/>
            <person name="Rushton P."/>
            <person name="Sanderfoot A."/>
            <person name="Schween G."/>
            <person name="Shiu S.-H."/>
            <person name="Stueber K."/>
            <person name="Theodoulou F.L."/>
            <person name="Tu H."/>
            <person name="Van de Peer Y."/>
            <person name="Verrier P.J."/>
            <person name="Waters E."/>
            <person name="Wood A."/>
            <person name="Yang L."/>
            <person name="Cove D."/>
            <person name="Cuming A."/>
            <person name="Hasebe M."/>
            <person name="Lucas S."/>
            <person name="Mishler D.B."/>
            <person name="Reski R."/>
            <person name="Grigoriev I."/>
            <person name="Quatrano R.S."/>
            <person name="Boore J.L."/>
        </authorList>
    </citation>
    <scope>NUCLEOTIDE SEQUENCE [LARGE SCALE GENOMIC DNA]</scope>
    <source>
        <strain evidence="6 7">cv. Gransden 2004</strain>
    </source>
</reference>
<dbReference type="PROSITE" id="PS50005">
    <property type="entry name" value="TPR"/>
    <property type="match status" value="2"/>
</dbReference>
<protein>
    <recommendedName>
        <fullName evidence="5">SET domain-containing protein</fullName>
    </recommendedName>
</protein>
<dbReference type="Pfam" id="PF00856">
    <property type="entry name" value="SET"/>
    <property type="match status" value="1"/>
</dbReference>
<dbReference type="InterPro" id="IPR046341">
    <property type="entry name" value="SET_dom_sf"/>
</dbReference>
<gene>
    <name evidence="6" type="primary">LOC112293247</name>
</gene>
<dbReference type="SUPFAM" id="SSF48452">
    <property type="entry name" value="TPR-like"/>
    <property type="match status" value="1"/>
</dbReference>
<dbReference type="PANTHER" id="PTHR47643:SF2">
    <property type="entry name" value="TPR DOMAIN PROTEIN (AFU_ORTHOLOGUE AFUA_5G12710)"/>
    <property type="match status" value="1"/>
</dbReference>
<dbReference type="PANTHER" id="PTHR47643">
    <property type="entry name" value="TPR DOMAIN PROTEIN (AFU_ORTHOLOGUE AFUA_5G12710)"/>
    <property type="match status" value="1"/>
</dbReference>
<organism evidence="6 7">
    <name type="scientific">Physcomitrium patens</name>
    <name type="common">Spreading-leaved earth moss</name>
    <name type="synonym">Physcomitrella patens</name>
    <dbReference type="NCBI Taxonomy" id="3218"/>
    <lineage>
        <taxon>Eukaryota</taxon>
        <taxon>Viridiplantae</taxon>
        <taxon>Streptophyta</taxon>
        <taxon>Embryophyta</taxon>
        <taxon>Bryophyta</taxon>
        <taxon>Bryophytina</taxon>
        <taxon>Bryopsida</taxon>
        <taxon>Funariidae</taxon>
        <taxon>Funariales</taxon>
        <taxon>Funariaceae</taxon>
        <taxon>Physcomitrium</taxon>
    </lineage>
</organism>
<evidence type="ECO:0000259" key="5">
    <source>
        <dbReference type="PROSITE" id="PS50280"/>
    </source>
</evidence>
<dbReference type="PROSITE" id="PS50280">
    <property type="entry name" value="SET"/>
    <property type="match status" value="1"/>
</dbReference>
<dbReference type="Gene3D" id="1.25.40.10">
    <property type="entry name" value="Tetratricopeptide repeat domain"/>
    <property type="match status" value="1"/>
</dbReference>
<sequence>MRVEGIMHPHYRKGSAPLGGTELGREILMQLGTLQLYGMDPQLTPLERGLVKYSLRMDKAGLMEAHMRFLKQFGELERDWQLTKEAAAMMTTSKGVAMEKERPPVRKKAVEGMRAIHLVDLAVGKRNHGRVLYATICADTFFLSLIQTLVEDDEGLAARVMIDDATLDGSASWAKVQRRYPRGAKIAIKAPFLSDLPDESIALYVTSEEDLVVLSDSSPSTVEFDSYGIMDAATLRTEGNRLFAKQDWPGAIGFYTKCIQKAMSTNQRKPNAKNRKKGHSENGATSNGKVSTETVVLAYSNRAAAWMKLCHYERALVDAEEALHLDPQHLKSIYRKGCALRHMQQFQRASECFAMALEYSPEKEIRQAHNRSKTYDSQSRLGVYEIHNHLLGDADDVSNLPEFSDFVGPVEIKLMEGKGRRGLFVTRDVEVGDLLLVSNALAVVNAEGRKIVTSSGRSNACLRDELVYKLSNLVLKSSRWLQQLCCLADCDCHGNGKVPSLELFRPNSKWNSCKDDVPLVRMKGVVLQNALDESGSCTRGLAAGQQPPARQFLGLWPLASFINHSCASNSFRLHVGDTLFLHASRPIEAGEEVTLAYVNTLLPRQMRQELLDQNSWEFKCNCSRCLLEAKLSAPLKQVSKRFQSLWGYKESVTPGQSESFKMAKLALKLEHILKNIGLYLYEVQLIRASFFIMYWIGYLNLDRLGDLAIKLPLPENLIDAMTAAAPGDGMSLYFACYWLKKFKEEGASVAVINDAHKRAMRICRCIYGKQESEILKRLVKAHDSAPN</sequence>
<dbReference type="InterPro" id="IPR019734">
    <property type="entry name" value="TPR_rpt"/>
</dbReference>
<dbReference type="InterPro" id="IPR001214">
    <property type="entry name" value="SET_dom"/>
</dbReference>
<accession>A0A7I3ZZM7</accession>
<dbReference type="SMART" id="SM00028">
    <property type="entry name" value="TPR"/>
    <property type="match status" value="2"/>
</dbReference>
<dbReference type="AlphaFoldDB" id="A0A7I3ZZM7"/>
<keyword evidence="2 3" id="KW-0802">TPR repeat</keyword>
<name>A0A7I3ZZM7_PHYPA</name>
<dbReference type="EMBL" id="ABEU02000016">
    <property type="status" value="NOT_ANNOTATED_CDS"/>
    <property type="molecule type" value="Genomic_DNA"/>
</dbReference>
<dbReference type="InterPro" id="IPR011990">
    <property type="entry name" value="TPR-like_helical_dom_sf"/>
</dbReference>
<evidence type="ECO:0000256" key="2">
    <source>
        <dbReference type="ARBA" id="ARBA00022803"/>
    </source>
</evidence>
<evidence type="ECO:0000256" key="3">
    <source>
        <dbReference type="PROSITE-ProRule" id="PRU00339"/>
    </source>
</evidence>
<keyword evidence="7" id="KW-1185">Reference proteome</keyword>
<keyword evidence="1" id="KW-0677">Repeat</keyword>
<dbReference type="SUPFAM" id="SSF82199">
    <property type="entry name" value="SET domain"/>
    <property type="match status" value="1"/>
</dbReference>
<dbReference type="Proteomes" id="UP000006727">
    <property type="component" value="Chromosome 16"/>
</dbReference>
<dbReference type="InterPro" id="IPR013105">
    <property type="entry name" value="TPR_2"/>
</dbReference>
<dbReference type="CDD" id="cd20071">
    <property type="entry name" value="SET_SMYD"/>
    <property type="match status" value="1"/>
</dbReference>
<dbReference type="InParanoid" id="A0A7I3ZZM7"/>
<feature type="repeat" description="TPR" evidence="3">
    <location>
        <begin position="330"/>
        <end position="363"/>
    </location>
</feature>
<feature type="region of interest" description="Disordered" evidence="4">
    <location>
        <begin position="265"/>
        <end position="288"/>
    </location>
</feature>
<reference evidence="6 7" key="2">
    <citation type="journal article" date="2018" name="Plant J.">
        <title>The Physcomitrella patens chromosome-scale assembly reveals moss genome structure and evolution.</title>
        <authorList>
            <person name="Lang D."/>
            <person name="Ullrich K.K."/>
            <person name="Murat F."/>
            <person name="Fuchs J."/>
            <person name="Jenkins J."/>
            <person name="Haas F.B."/>
            <person name="Piednoel M."/>
            <person name="Gundlach H."/>
            <person name="Van Bel M."/>
            <person name="Meyberg R."/>
            <person name="Vives C."/>
            <person name="Morata J."/>
            <person name="Symeonidi A."/>
            <person name="Hiss M."/>
            <person name="Muchero W."/>
            <person name="Kamisugi Y."/>
            <person name="Saleh O."/>
            <person name="Blanc G."/>
            <person name="Decker E.L."/>
            <person name="van Gessel N."/>
            <person name="Grimwood J."/>
            <person name="Hayes R.D."/>
            <person name="Graham S.W."/>
            <person name="Gunter L.E."/>
            <person name="McDaniel S.F."/>
            <person name="Hoernstein S.N.W."/>
            <person name="Larsson A."/>
            <person name="Li F.W."/>
            <person name="Perroud P.F."/>
            <person name="Phillips J."/>
            <person name="Ranjan P."/>
            <person name="Rokshar D.S."/>
            <person name="Rothfels C.J."/>
            <person name="Schneider L."/>
            <person name="Shu S."/>
            <person name="Stevenson D.W."/>
            <person name="Thummler F."/>
            <person name="Tillich M."/>
            <person name="Villarreal Aguilar J.C."/>
            <person name="Widiez T."/>
            <person name="Wong G.K."/>
            <person name="Wymore A."/>
            <person name="Zhang Y."/>
            <person name="Zimmer A.D."/>
            <person name="Quatrano R.S."/>
            <person name="Mayer K.F.X."/>
            <person name="Goodstein D."/>
            <person name="Casacuberta J.M."/>
            <person name="Vandepoele K."/>
            <person name="Reski R."/>
            <person name="Cuming A.C."/>
            <person name="Tuskan G.A."/>
            <person name="Maumus F."/>
            <person name="Salse J."/>
            <person name="Schmutz J."/>
            <person name="Rensing S.A."/>
        </authorList>
    </citation>
    <scope>NUCLEOTIDE SEQUENCE [LARGE SCALE GENOMIC DNA]</scope>
    <source>
        <strain evidence="6 7">cv. Gransden 2004</strain>
    </source>
</reference>
<feature type="repeat" description="TPR" evidence="3">
    <location>
        <begin position="296"/>
        <end position="329"/>
    </location>
</feature>
<evidence type="ECO:0000256" key="1">
    <source>
        <dbReference type="ARBA" id="ARBA00022737"/>
    </source>
</evidence>
<evidence type="ECO:0000313" key="6">
    <source>
        <dbReference type="EnsemblPlants" id="PAC:32984630.CDS.1"/>
    </source>
</evidence>
<reference evidence="6" key="3">
    <citation type="submission" date="2020-12" db="UniProtKB">
        <authorList>
            <consortium name="EnsemblPlants"/>
        </authorList>
    </citation>
    <scope>IDENTIFICATION</scope>
</reference>
<evidence type="ECO:0000256" key="4">
    <source>
        <dbReference type="SAM" id="MobiDB-lite"/>
    </source>
</evidence>
<proteinExistence type="predicted"/>
<dbReference type="Gene3D" id="2.170.270.10">
    <property type="entry name" value="SET domain"/>
    <property type="match status" value="1"/>
</dbReference>